<evidence type="ECO:0000256" key="5">
    <source>
        <dbReference type="SAM" id="Phobius"/>
    </source>
</evidence>
<evidence type="ECO:0000259" key="6">
    <source>
        <dbReference type="PROSITE" id="PS50850"/>
    </source>
</evidence>
<feature type="transmembrane region" description="Helical" evidence="5">
    <location>
        <begin position="363"/>
        <end position="384"/>
    </location>
</feature>
<organism evidence="7 8">
    <name type="scientific">Actinomadura rudentiformis</name>
    <dbReference type="NCBI Taxonomy" id="359158"/>
    <lineage>
        <taxon>Bacteria</taxon>
        <taxon>Bacillati</taxon>
        <taxon>Actinomycetota</taxon>
        <taxon>Actinomycetes</taxon>
        <taxon>Streptosporangiales</taxon>
        <taxon>Thermomonosporaceae</taxon>
        <taxon>Actinomadura</taxon>
    </lineage>
</organism>
<dbReference type="Pfam" id="PF07690">
    <property type="entry name" value="MFS_1"/>
    <property type="match status" value="1"/>
</dbReference>
<keyword evidence="2 5" id="KW-0812">Transmembrane</keyword>
<feature type="transmembrane region" description="Helical" evidence="5">
    <location>
        <begin position="430"/>
        <end position="451"/>
    </location>
</feature>
<keyword evidence="4 5" id="KW-0472">Membrane</keyword>
<comment type="caution">
    <text evidence="7">The sequence shown here is derived from an EMBL/GenBank/DDBJ whole genome shotgun (WGS) entry which is preliminary data.</text>
</comment>
<feature type="transmembrane region" description="Helical" evidence="5">
    <location>
        <begin position="49"/>
        <end position="68"/>
    </location>
</feature>
<evidence type="ECO:0000313" key="7">
    <source>
        <dbReference type="EMBL" id="KAB2339334.1"/>
    </source>
</evidence>
<name>A0A6H9YDW7_9ACTN</name>
<accession>A0A6H9YDW7</accession>
<sequence length="477" mass="49395">MGDQSQVRPRIALAVLSVASFMAGLDLFIVNVAFNDIGRDYPGESLADLSWVLNGYTIVFAALLVPLGRLADRYSRKTGLLLGLLLFVAASQACALAPSLWWLVAFRVLQAIGAAALIPTSLGLLLSVFPPQRRAAAVRIWSASSALAAAAGPAAGGVLVEASWRWIFEVNVPIGIVAVLLALRYVPDSRDGASARVPDLTGAVILTISIALLALGLVKINDWPGERTAIVVAVSMLTLGAFWLRSSRHATPVIEPSLLAVRTFASSNAAILLFCVAFAGNLLIGVLWMQEVWNYSAIQTGLGVAPGPLMVPIFALVAGRMIGARIPVGVVTAIGCALCAAGIGIMVTSLGPTPAYASDLLPGWLVGGAGVGVALPTILSSAAADLPSHRFATGSAVVNMSRQIGSVMGVSLAVAVLGTPYGYLDAHESFVDAWLVIGAFMIVAAFAALGMTPRRVAPGHRVPDRGPAVVTSPTKLT</sequence>
<keyword evidence="3 5" id="KW-1133">Transmembrane helix</keyword>
<dbReference type="Gene3D" id="1.20.1720.10">
    <property type="entry name" value="Multidrug resistance protein D"/>
    <property type="match status" value="1"/>
</dbReference>
<feature type="transmembrane region" description="Helical" evidence="5">
    <location>
        <begin position="229"/>
        <end position="246"/>
    </location>
</feature>
<dbReference type="CDD" id="cd17321">
    <property type="entry name" value="MFS_MMR_MDR_like"/>
    <property type="match status" value="1"/>
</dbReference>
<dbReference type="SUPFAM" id="SSF103473">
    <property type="entry name" value="MFS general substrate transporter"/>
    <property type="match status" value="1"/>
</dbReference>
<dbReference type="GO" id="GO:0005886">
    <property type="term" value="C:plasma membrane"/>
    <property type="evidence" value="ECO:0007669"/>
    <property type="project" value="UniProtKB-SubCell"/>
</dbReference>
<dbReference type="PANTHER" id="PTHR42718">
    <property type="entry name" value="MAJOR FACILITATOR SUPERFAMILY MULTIDRUG TRANSPORTER MFSC"/>
    <property type="match status" value="1"/>
</dbReference>
<feature type="transmembrane region" description="Helical" evidence="5">
    <location>
        <begin position="140"/>
        <end position="160"/>
    </location>
</feature>
<feature type="transmembrane region" description="Helical" evidence="5">
    <location>
        <begin position="330"/>
        <end position="351"/>
    </location>
</feature>
<feature type="transmembrane region" description="Helical" evidence="5">
    <location>
        <begin position="108"/>
        <end position="128"/>
    </location>
</feature>
<evidence type="ECO:0000313" key="8">
    <source>
        <dbReference type="Proteomes" id="UP000468735"/>
    </source>
</evidence>
<feature type="transmembrane region" description="Helical" evidence="5">
    <location>
        <begin position="267"/>
        <end position="289"/>
    </location>
</feature>
<protein>
    <submittedName>
        <fullName evidence="7">MFS transporter</fullName>
    </submittedName>
</protein>
<feature type="transmembrane region" description="Helical" evidence="5">
    <location>
        <begin position="80"/>
        <end position="102"/>
    </location>
</feature>
<proteinExistence type="predicted"/>
<evidence type="ECO:0000256" key="2">
    <source>
        <dbReference type="ARBA" id="ARBA00022692"/>
    </source>
</evidence>
<gene>
    <name evidence="7" type="ORF">F8566_48410</name>
</gene>
<dbReference type="RefSeq" id="WP_151571060.1">
    <property type="nucleotide sequence ID" value="NZ_WBMT01000036.1"/>
</dbReference>
<dbReference type="EMBL" id="WBMT01000036">
    <property type="protein sequence ID" value="KAB2339334.1"/>
    <property type="molecule type" value="Genomic_DNA"/>
</dbReference>
<dbReference type="PRINTS" id="PR01036">
    <property type="entry name" value="TCRTETB"/>
</dbReference>
<dbReference type="Gene3D" id="1.20.1250.20">
    <property type="entry name" value="MFS general substrate transporter like domains"/>
    <property type="match status" value="1"/>
</dbReference>
<dbReference type="InterPro" id="IPR011701">
    <property type="entry name" value="MFS"/>
</dbReference>
<reference evidence="7 8" key="1">
    <citation type="submission" date="2019-09" db="EMBL/GenBank/DDBJ databases">
        <title>Actinomadura physcomitrii sp. nov., a novel actinomycete isolated from moss [Physcomitrium sphaericum (Ludw) Fuernr].</title>
        <authorList>
            <person name="Zhuang X."/>
            <person name="Liu C."/>
        </authorList>
    </citation>
    <scope>NUCLEOTIDE SEQUENCE [LARGE SCALE GENOMIC DNA]</scope>
    <source>
        <strain evidence="7 8">HMC1</strain>
    </source>
</reference>
<keyword evidence="8" id="KW-1185">Reference proteome</keyword>
<evidence type="ECO:0000256" key="1">
    <source>
        <dbReference type="ARBA" id="ARBA00004651"/>
    </source>
</evidence>
<dbReference type="PANTHER" id="PTHR42718:SF48">
    <property type="entry name" value="CONSERVED TWO-DOMAIN MEMBRANE PROTEIN-RELATED"/>
    <property type="match status" value="1"/>
</dbReference>
<dbReference type="GO" id="GO:0022857">
    <property type="term" value="F:transmembrane transporter activity"/>
    <property type="evidence" value="ECO:0007669"/>
    <property type="project" value="InterPro"/>
</dbReference>
<dbReference type="AlphaFoldDB" id="A0A6H9YDW7"/>
<feature type="transmembrane region" description="Helical" evidence="5">
    <location>
        <begin position="12"/>
        <end position="34"/>
    </location>
</feature>
<feature type="transmembrane region" description="Helical" evidence="5">
    <location>
        <begin position="295"/>
        <end position="318"/>
    </location>
</feature>
<dbReference type="PROSITE" id="PS50850">
    <property type="entry name" value="MFS"/>
    <property type="match status" value="1"/>
</dbReference>
<dbReference type="InterPro" id="IPR036259">
    <property type="entry name" value="MFS_trans_sf"/>
</dbReference>
<dbReference type="Proteomes" id="UP000468735">
    <property type="component" value="Unassembled WGS sequence"/>
</dbReference>
<dbReference type="InterPro" id="IPR020846">
    <property type="entry name" value="MFS_dom"/>
</dbReference>
<dbReference type="OrthoDB" id="7375466at2"/>
<evidence type="ECO:0000256" key="3">
    <source>
        <dbReference type="ARBA" id="ARBA00022989"/>
    </source>
</evidence>
<comment type="subcellular location">
    <subcellularLocation>
        <location evidence="1">Cell membrane</location>
        <topology evidence="1">Multi-pass membrane protein</topology>
    </subcellularLocation>
</comment>
<feature type="transmembrane region" description="Helical" evidence="5">
    <location>
        <begin position="404"/>
        <end position="424"/>
    </location>
</feature>
<evidence type="ECO:0000256" key="4">
    <source>
        <dbReference type="ARBA" id="ARBA00023136"/>
    </source>
</evidence>
<feature type="transmembrane region" description="Helical" evidence="5">
    <location>
        <begin position="197"/>
        <end position="217"/>
    </location>
</feature>
<feature type="domain" description="Major facilitator superfamily (MFS) profile" evidence="6">
    <location>
        <begin position="12"/>
        <end position="456"/>
    </location>
</feature>
<feature type="transmembrane region" description="Helical" evidence="5">
    <location>
        <begin position="166"/>
        <end position="185"/>
    </location>
</feature>